<dbReference type="AlphaFoldDB" id="A0A9Q3CNE8"/>
<feature type="domain" description="Integrase catalytic" evidence="6">
    <location>
        <begin position="1"/>
        <end position="171"/>
    </location>
</feature>
<comment type="catalytic activity">
    <reaction evidence="4">
        <text>DNA(n) + a 2'-deoxyribonucleoside 5'-triphosphate = DNA(n+1) + diphosphate</text>
        <dbReference type="Rhea" id="RHEA:22508"/>
        <dbReference type="Rhea" id="RHEA-COMP:17339"/>
        <dbReference type="Rhea" id="RHEA-COMP:17340"/>
        <dbReference type="ChEBI" id="CHEBI:33019"/>
        <dbReference type="ChEBI" id="CHEBI:61560"/>
        <dbReference type="ChEBI" id="CHEBI:173112"/>
        <dbReference type="EC" id="2.7.7.7"/>
    </reaction>
</comment>
<dbReference type="OrthoDB" id="2515789at2759"/>
<dbReference type="GO" id="GO:0015074">
    <property type="term" value="P:DNA integration"/>
    <property type="evidence" value="ECO:0007669"/>
    <property type="project" value="InterPro"/>
</dbReference>
<organism evidence="7 8">
    <name type="scientific">Austropuccinia psidii MF-1</name>
    <dbReference type="NCBI Taxonomy" id="1389203"/>
    <lineage>
        <taxon>Eukaryota</taxon>
        <taxon>Fungi</taxon>
        <taxon>Dikarya</taxon>
        <taxon>Basidiomycota</taxon>
        <taxon>Pucciniomycotina</taxon>
        <taxon>Pucciniomycetes</taxon>
        <taxon>Pucciniales</taxon>
        <taxon>Sphaerophragmiaceae</taxon>
        <taxon>Austropuccinia</taxon>
    </lineage>
</organism>
<dbReference type="PANTHER" id="PTHR42648">
    <property type="entry name" value="TRANSPOSASE, PUTATIVE-RELATED"/>
    <property type="match status" value="1"/>
</dbReference>
<dbReference type="InterPro" id="IPR039537">
    <property type="entry name" value="Retrotran_Ty1/copia-like"/>
</dbReference>
<evidence type="ECO:0000256" key="2">
    <source>
        <dbReference type="ARBA" id="ARBA00022884"/>
    </source>
</evidence>
<dbReference type="PROSITE" id="PS50994">
    <property type="entry name" value="INTEGRASE"/>
    <property type="match status" value="1"/>
</dbReference>
<protein>
    <recommendedName>
        <fullName evidence="6">Integrase catalytic domain-containing protein</fullName>
    </recommendedName>
</protein>
<evidence type="ECO:0000313" key="7">
    <source>
        <dbReference type="EMBL" id="MBW0486013.1"/>
    </source>
</evidence>
<dbReference type="GO" id="GO:0032196">
    <property type="term" value="P:transposition"/>
    <property type="evidence" value="ECO:0007669"/>
    <property type="project" value="UniProtKB-KW"/>
</dbReference>
<keyword evidence="1" id="KW-0815">Transposition</keyword>
<dbReference type="GO" id="GO:0003723">
    <property type="term" value="F:RNA binding"/>
    <property type="evidence" value="ECO:0007669"/>
    <property type="project" value="UniProtKB-KW"/>
</dbReference>
<dbReference type="EMBL" id="AVOT02008442">
    <property type="protein sequence ID" value="MBW0486013.1"/>
    <property type="molecule type" value="Genomic_DNA"/>
</dbReference>
<proteinExistence type="predicted"/>
<keyword evidence="5" id="KW-0812">Transmembrane</keyword>
<keyword evidence="5" id="KW-0472">Membrane</keyword>
<dbReference type="PANTHER" id="PTHR42648:SF24">
    <property type="entry name" value="INTEGRASE CATALYTIC DOMAIN-CONTAINING PROTEIN"/>
    <property type="match status" value="1"/>
</dbReference>
<feature type="transmembrane region" description="Helical" evidence="5">
    <location>
        <begin position="30"/>
        <end position="49"/>
    </location>
</feature>
<comment type="catalytic activity">
    <reaction evidence="3">
        <text>DNA(n) + a 2'-deoxyribonucleoside 5'-triphosphate = DNA(n+1) + diphosphate</text>
        <dbReference type="Rhea" id="RHEA:22508"/>
        <dbReference type="Rhea" id="RHEA-COMP:17339"/>
        <dbReference type="Rhea" id="RHEA-COMP:17340"/>
        <dbReference type="ChEBI" id="CHEBI:33019"/>
        <dbReference type="ChEBI" id="CHEBI:61560"/>
        <dbReference type="ChEBI" id="CHEBI:173112"/>
        <dbReference type="EC" id="2.7.7.49"/>
    </reaction>
</comment>
<name>A0A9Q3CNE8_9BASI</name>
<dbReference type="GO" id="GO:0003887">
    <property type="term" value="F:DNA-directed DNA polymerase activity"/>
    <property type="evidence" value="ECO:0007669"/>
    <property type="project" value="UniProtKB-EC"/>
</dbReference>
<evidence type="ECO:0000256" key="3">
    <source>
        <dbReference type="ARBA" id="ARBA00048173"/>
    </source>
</evidence>
<evidence type="ECO:0000259" key="6">
    <source>
        <dbReference type="PROSITE" id="PS50994"/>
    </source>
</evidence>
<dbReference type="SUPFAM" id="SSF53098">
    <property type="entry name" value="Ribonuclease H-like"/>
    <property type="match status" value="1"/>
</dbReference>
<dbReference type="Gene3D" id="3.30.420.10">
    <property type="entry name" value="Ribonuclease H-like superfamily/Ribonuclease H"/>
    <property type="match status" value="1"/>
</dbReference>
<comment type="caution">
    <text evidence="7">The sequence shown here is derived from an EMBL/GenBank/DDBJ whole genome shotgun (WGS) entry which is preliminary data.</text>
</comment>
<dbReference type="Proteomes" id="UP000765509">
    <property type="component" value="Unassembled WGS sequence"/>
</dbReference>
<dbReference type="InterPro" id="IPR001584">
    <property type="entry name" value="Integrase_cat-core"/>
</dbReference>
<dbReference type="InterPro" id="IPR012337">
    <property type="entry name" value="RNaseH-like_sf"/>
</dbReference>
<reference evidence="7" key="1">
    <citation type="submission" date="2021-03" db="EMBL/GenBank/DDBJ databases">
        <title>Draft genome sequence of rust myrtle Austropuccinia psidii MF-1, a brazilian biotype.</title>
        <authorList>
            <person name="Quecine M.C."/>
            <person name="Pachon D.M.R."/>
            <person name="Bonatelli M.L."/>
            <person name="Correr F.H."/>
            <person name="Franceschini L.M."/>
            <person name="Leite T.F."/>
            <person name="Margarido G.R.A."/>
            <person name="Almeida C.A."/>
            <person name="Ferrarezi J.A."/>
            <person name="Labate C.A."/>
        </authorList>
    </citation>
    <scope>NUCLEOTIDE SEQUENCE</scope>
    <source>
        <strain evidence="7">MF-1</strain>
    </source>
</reference>
<keyword evidence="2" id="KW-0694">RNA-binding</keyword>
<dbReference type="InterPro" id="IPR036397">
    <property type="entry name" value="RNaseH_sf"/>
</dbReference>
<dbReference type="GO" id="GO:0003964">
    <property type="term" value="F:RNA-directed DNA polymerase activity"/>
    <property type="evidence" value="ECO:0007669"/>
    <property type="project" value="UniProtKB-EC"/>
</dbReference>
<gene>
    <name evidence="7" type="ORF">O181_025728</name>
</gene>
<accession>A0A9Q3CNE8</accession>
<evidence type="ECO:0000256" key="1">
    <source>
        <dbReference type="ARBA" id="ARBA00022578"/>
    </source>
</evidence>
<sequence length="210" mass="23762">MLVSPQVACTLADVIAVDLEVPFPLSGDKFLYAIIILDYFSSIVAFIPLKAKSDAAKHLKDWLVQFANISHTIIKRVRTKNGGEFTLSFLFSFFKERGIVHEIMIPYDPHQNGMVDQTNRTLVEAARSMMICANLPLTFWTYALKHASWVINQALHPNNEITPYEAVIRQKPSLSLLCVFGCKAFVHNMTQREDLTSKLKEVIHLGVVQE</sequence>
<evidence type="ECO:0000313" key="8">
    <source>
        <dbReference type="Proteomes" id="UP000765509"/>
    </source>
</evidence>
<dbReference type="GO" id="GO:0005634">
    <property type="term" value="C:nucleus"/>
    <property type="evidence" value="ECO:0007669"/>
    <property type="project" value="UniProtKB-ARBA"/>
</dbReference>
<keyword evidence="5" id="KW-1133">Transmembrane helix</keyword>
<evidence type="ECO:0000256" key="5">
    <source>
        <dbReference type="SAM" id="Phobius"/>
    </source>
</evidence>
<keyword evidence="8" id="KW-1185">Reference proteome</keyword>
<evidence type="ECO:0000256" key="4">
    <source>
        <dbReference type="ARBA" id="ARBA00049244"/>
    </source>
</evidence>